<protein>
    <submittedName>
        <fullName evidence="2">Uncharacterized protein</fullName>
    </submittedName>
</protein>
<keyword evidence="1" id="KW-0812">Transmembrane</keyword>
<gene>
    <name evidence="2" type="ORF">CEXT_527121</name>
</gene>
<dbReference type="EMBL" id="BPLR01000353">
    <property type="protein sequence ID" value="GIY94123.1"/>
    <property type="molecule type" value="Genomic_DNA"/>
</dbReference>
<sequence length="128" mass="14999">MPNGPELEMDDINHRCCHCGTIKNNLKCLRYFMSSLFFCFNGIGFSFYKWENRKGFWIVRKVILFDYVRNDVSTVDWAKNQESANVLVNFLRHKNLLLKLSLLDDNGFKDCAAEWKREDSASNRVCSS</sequence>
<accession>A0AAV4XHI1</accession>
<evidence type="ECO:0000256" key="1">
    <source>
        <dbReference type="SAM" id="Phobius"/>
    </source>
</evidence>
<dbReference type="Proteomes" id="UP001054945">
    <property type="component" value="Unassembled WGS sequence"/>
</dbReference>
<keyword evidence="1" id="KW-0472">Membrane</keyword>
<evidence type="ECO:0000313" key="3">
    <source>
        <dbReference type="Proteomes" id="UP001054945"/>
    </source>
</evidence>
<dbReference type="AlphaFoldDB" id="A0AAV4XHI1"/>
<reference evidence="2 3" key="1">
    <citation type="submission" date="2021-06" db="EMBL/GenBank/DDBJ databases">
        <title>Caerostris extrusa draft genome.</title>
        <authorList>
            <person name="Kono N."/>
            <person name="Arakawa K."/>
        </authorList>
    </citation>
    <scope>NUCLEOTIDE SEQUENCE [LARGE SCALE GENOMIC DNA]</scope>
</reference>
<name>A0AAV4XHI1_CAEEX</name>
<keyword evidence="1" id="KW-1133">Transmembrane helix</keyword>
<evidence type="ECO:0000313" key="2">
    <source>
        <dbReference type="EMBL" id="GIY94123.1"/>
    </source>
</evidence>
<comment type="caution">
    <text evidence="2">The sequence shown here is derived from an EMBL/GenBank/DDBJ whole genome shotgun (WGS) entry which is preliminary data.</text>
</comment>
<feature type="transmembrane region" description="Helical" evidence="1">
    <location>
        <begin position="31"/>
        <end position="50"/>
    </location>
</feature>
<keyword evidence="3" id="KW-1185">Reference proteome</keyword>
<proteinExistence type="predicted"/>
<organism evidence="2 3">
    <name type="scientific">Caerostris extrusa</name>
    <name type="common">Bark spider</name>
    <name type="synonym">Caerostris bankana</name>
    <dbReference type="NCBI Taxonomy" id="172846"/>
    <lineage>
        <taxon>Eukaryota</taxon>
        <taxon>Metazoa</taxon>
        <taxon>Ecdysozoa</taxon>
        <taxon>Arthropoda</taxon>
        <taxon>Chelicerata</taxon>
        <taxon>Arachnida</taxon>
        <taxon>Araneae</taxon>
        <taxon>Araneomorphae</taxon>
        <taxon>Entelegynae</taxon>
        <taxon>Araneoidea</taxon>
        <taxon>Araneidae</taxon>
        <taxon>Caerostris</taxon>
    </lineage>
</organism>